<name>A0A810N6Q5_9ACTN</name>
<sequence length="67" mass="6876">MRDRLDRAYATNGARFQFVGLAMKAPGSGGAECSALSGSGRRTHPQGRGPFVNAAVTAPARRGQTGG</sequence>
<dbReference type="Proteomes" id="UP000680866">
    <property type="component" value="Chromosome"/>
</dbReference>
<dbReference type="KEGG" id="pry:Prubr_61070"/>
<gene>
    <name evidence="1" type="ORF">Prubr_61070</name>
</gene>
<protein>
    <submittedName>
        <fullName evidence="1">Uncharacterized protein</fullName>
    </submittedName>
</protein>
<accession>A0A810N6Q5</accession>
<proteinExistence type="predicted"/>
<keyword evidence="2" id="KW-1185">Reference proteome</keyword>
<reference evidence="1" key="1">
    <citation type="submission" date="2020-08" db="EMBL/GenBank/DDBJ databases">
        <title>Whole genome shotgun sequence of Polymorphospora rubra NBRC 101157.</title>
        <authorList>
            <person name="Komaki H."/>
            <person name="Tamura T."/>
        </authorList>
    </citation>
    <scope>NUCLEOTIDE SEQUENCE</scope>
    <source>
        <strain evidence="1">NBRC 101157</strain>
    </source>
</reference>
<evidence type="ECO:0000313" key="1">
    <source>
        <dbReference type="EMBL" id="BCJ69086.1"/>
    </source>
</evidence>
<dbReference type="EMBL" id="AP023359">
    <property type="protein sequence ID" value="BCJ69086.1"/>
    <property type="molecule type" value="Genomic_DNA"/>
</dbReference>
<organism evidence="1 2">
    <name type="scientific">Polymorphospora rubra</name>
    <dbReference type="NCBI Taxonomy" id="338584"/>
    <lineage>
        <taxon>Bacteria</taxon>
        <taxon>Bacillati</taxon>
        <taxon>Actinomycetota</taxon>
        <taxon>Actinomycetes</taxon>
        <taxon>Micromonosporales</taxon>
        <taxon>Micromonosporaceae</taxon>
        <taxon>Polymorphospora</taxon>
    </lineage>
</organism>
<dbReference type="AlphaFoldDB" id="A0A810N6Q5"/>
<evidence type="ECO:0000313" key="2">
    <source>
        <dbReference type="Proteomes" id="UP000680866"/>
    </source>
</evidence>